<comment type="caution">
    <text evidence="2">The sequence shown here is derived from an EMBL/GenBank/DDBJ whole genome shotgun (WGS) entry which is preliminary data.</text>
</comment>
<feature type="compositionally biased region" description="Low complexity" evidence="1">
    <location>
        <begin position="1"/>
        <end position="16"/>
    </location>
</feature>
<feature type="region of interest" description="Disordered" evidence="1">
    <location>
        <begin position="1"/>
        <end position="54"/>
    </location>
</feature>
<reference evidence="2" key="1">
    <citation type="submission" date="2021-07" db="EMBL/GenBank/DDBJ databases">
        <title>Elsinoe batatas strain:CRI-CJ2 Genome sequencing and assembly.</title>
        <authorList>
            <person name="Huang L."/>
        </authorList>
    </citation>
    <scope>NUCLEOTIDE SEQUENCE</scope>
    <source>
        <strain evidence="2">CRI-CJ2</strain>
    </source>
</reference>
<dbReference type="Proteomes" id="UP000809789">
    <property type="component" value="Unassembled WGS sequence"/>
</dbReference>
<feature type="compositionally biased region" description="Polar residues" evidence="1">
    <location>
        <begin position="18"/>
        <end position="53"/>
    </location>
</feature>
<evidence type="ECO:0000313" key="2">
    <source>
        <dbReference type="EMBL" id="KAG8628513.1"/>
    </source>
</evidence>
<dbReference type="AlphaFoldDB" id="A0A8K0PIH8"/>
<keyword evidence="3" id="KW-1185">Reference proteome</keyword>
<evidence type="ECO:0000313" key="3">
    <source>
        <dbReference type="Proteomes" id="UP000809789"/>
    </source>
</evidence>
<organism evidence="2 3">
    <name type="scientific">Elsinoe batatas</name>
    <dbReference type="NCBI Taxonomy" id="2601811"/>
    <lineage>
        <taxon>Eukaryota</taxon>
        <taxon>Fungi</taxon>
        <taxon>Dikarya</taxon>
        <taxon>Ascomycota</taxon>
        <taxon>Pezizomycotina</taxon>
        <taxon>Dothideomycetes</taxon>
        <taxon>Dothideomycetidae</taxon>
        <taxon>Myriangiales</taxon>
        <taxon>Elsinoaceae</taxon>
        <taxon>Elsinoe</taxon>
    </lineage>
</organism>
<evidence type="ECO:0000256" key="1">
    <source>
        <dbReference type="SAM" id="MobiDB-lite"/>
    </source>
</evidence>
<sequence>MPSAPSQRTSTSSRPSHGSPTFTTSSQGYAYPTQAYQMNAQRAHQGQQQSNYNPAAIHSWVQGVQQNLPRQQVNMNDPAVQAYMQAKLGLYQQAAQQGSSKKGK</sequence>
<gene>
    <name evidence="2" type="ORF">KVT40_004386</name>
</gene>
<accession>A0A8K0PIH8</accession>
<name>A0A8K0PIH8_9PEZI</name>
<protein>
    <submittedName>
        <fullName evidence="2">Uncharacterized protein</fullName>
    </submittedName>
</protein>
<dbReference type="OrthoDB" id="3932560at2759"/>
<proteinExistence type="predicted"/>
<dbReference type="EMBL" id="JAESVG020000004">
    <property type="protein sequence ID" value="KAG8628513.1"/>
    <property type="molecule type" value="Genomic_DNA"/>
</dbReference>